<feature type="compositionally biased region" description="Low complexity" evidence="1">
    <location>
        <begin position="152"/>
        <end position="164"/>
    </location>
</feature>
<accession>A0A0C9Y2P5</accession>
<dbReference type="AlphaFoldDB" id="A0A0C9Y2P5"/>
<name>A0A0C9Y2P5_9AGAR</name>
<dbReference type="OrthoDB" id="4062651at2759"/>
<proteinExistence type="predicted"/>
<reference evidence="3" key="2">
    <citation type="submission" date="2015-01" db="EMBL/GenBank/DDBJ databases">
        <title>Evolutionary Origins and Diversification of the Mycorrhizal Mutualists.</title>
        <authorList>
            <consortium name="DOE Joint Genome Institute"/>
            <consortium name="Mycorrhizal Genomics Consortium"/>
            <person name="Kohler A."/>
            <person name="Kuo A."/>
            <person name="Nagy L.G."/>
            <person name="Floudas D."/>
            <person name="Copeland A."/>
            <person name="Barry K.W."/>
            <person name="Cichocki N."/>
            <person name="Veneault-Fourrey C."/>
            <person name="LaButti K."/>
            <person name="Lindquist E.A."/>
            <person name="Lipzen A."/>
            <person name="Lundell T."/>
            <person name="Morin E."/>
            <person name="Murat C."/>
            <person name="Riley R."/>
            <person name="Ohm R."/>
            <person name="Sun H."/>
            <person name="Tunlid A."/>
            <person name="Henrissat B."/>
            <person name="Grigoriev I.V."/>
            <person name="Hibbett D.S."/>
            <person name="Martin F."/>
        </authorList>
    </citation>
    <scope>NUCLEOTIDE SEQUENCE [LARGE SCALE GENOMIC DNA]</scope>
    <source>
        <strain evidence="3">LaAM-08-1</strain>
    </source>
</reference>
<sequence length="228" mass="24929">MASPLNDKDHLYDSFFLNIMASTFTPSNTINTSKEKDWPASLGMLDWDSTSIVFTKRSLIEFLKYTGTTVDPNFNNIGKLPRYAKFGTLSAPTLGALEEATEVKEHTSATDAFKPTRRVRSVPGGPHTDIFAHDDEGDALSMAPPKPVDEQTSTASAAPAATATDPQEQDESGIKFSSTVKPSRRVRTNPGGNSSMSTFWDPEEPQDFKPTRRVRQGPGGHDSISEIF</sequence>
<feature type="region of interest" description="Disordered" evidence="1">
    <location>
        <begin position="102"/>
        <end position="228"/>
    </location>
</feature>
<dbReference type="HOGENOM" id="CLU_087386_0_0_1"/>
<protein>
    <submittedName>
        <fullName evidence="2">Uncharacterized protein</fullName>
    </submittedName>
</protein>
<dbReference type="Proteomes" id="UP000054477">
    <property type="component" value="Unassembled WGS sequence"/>
</dbReference>
<reference evidence="2 3" key="1">
    <citation type="submission" date="2014-04" db="EMBL/GenBank/DDBJ databases">
        <authorList>
            <consortium name="DOE Joint Genome Institute"/>
            <person name="Kuo A."/>
            <person name="Kohler A."/>
            <person name="Nagy L.G."/>
            <person name="Floudas D."/>
            <person name="Copeland A."/>
            <person name="Barry K.W."/>
            <person name="Cichocki N."/>
            <person name="Veneault-Fourrey C."/>
            <person name="LaButti K."/>
            <person name="Lindquist E.A."/>
            <person name="Lipzen A."/>
            <person name="Lundell T."/>
            <person name="Morin E."/>
            <person name="Murat C."/>
            <person name="Sun H."/>
            <person name="Tunlid A."/>
            <person name="Henrissat B."/>
            <person name="Grigoriev I.V."/>
            <person name="Hibbett D.S."/>
            <person name="Martin F."/>
            <person name="Nordberg H.P."/>
            <person name="Cantor M.N."/>
            <person name="Hua S.X."/>
        </authorList>
    </citation>
    <scope>NUCLEOTIDE SEQUENCE [LARGE SCALE GENOMIC DNA]</scope>
    <source>
        <strain evidence="2 3">LaAM-08-1</strain>
    </source>
</reference>
<evidence type="ECO:0000313" key="2">
    <source>
        <dbReference type="EMBL" id="KIK08134.1"/>
    </source>
</evidence>
<organism evidence="2 3">
    <name type="scientific">Laccaria amethystina LaAM-08-1</name>
    <dbReference type="NCBI Taxonomy" id="1095629"/>
    <lineage>
        <taxon>Eukaryota</taxon>
        <taxon>Fungi</taxon>
        <taxon>Dikarya</taxon>
        <taxon>Basidiomycota</taxon>
        <taxon>Agaricomycotina</taxon>
        <taxon>Agaricomycetes</taxon>
        <taxon>Agaricomycetidae</taxon>
        <taxon>Agaricales</taxon>
        <taxon>Agaricineae</taxon>
        <taxon>Hydnangiaceae</taxon>
        <taxon>Laccaria</taxon>
    </lineage>
</organism>
<evidence type="ECO:0000256" key="1">
    <source>
        <dbReference type="SAM" id="MobiDB-lite"/>
    </source>
</evidence>
<gene>
    <name evidence="2" type="ORF">K443DRAFT_584510</name>
</gene>
<keyword evidence="3" id="KW-1185">Reference proteome</keyword>
<dbReference type="EMBL" id="KN838543">
    <property type="protein sequence ID" value="KIK08134.1"/>
    <property type="molecule type" value="Genomic_DNA"/>
</dbReference>
<evidence type="ECO:0000313" key="3">
    <source>
        <dbReference type="Proteomes" id="UP000054477"/>
    </source>
</evidence>